<name>A0A212LAK0_9HYPH</name>
<organism evidence="10">
    <name type="scientific">uncultured Pleomorphomonas sp</name>
    <dbReference type="NCBI Taxonomy" id="442121"/>
    <lineage>
        <taxon>Bacteria</taxon>
        <taxon>Pseudomonadati</taxon>
        <taxon>Pseudomonadota</taxon>
        <taxon>Alphaproteobacteria</taxon>
        <taxon>Hyphomicrobiales</taxon>
        <taxon>Pleomorphomonadaceae</taxon>
        <taxon>Pleomorphomonas</taxon>
        <taxon>environmental samples</taxon>
    </lineage>
</organism>
<dbReference type="GO" id="GO:0090729">
    <property type="term" value="F:toxin activity"/>
    <property type="evidence" value="ECO:0007669"/>
    <property type="project" value="UniProtKB-KW"/>
</dbReference>
<keyword evidence="8" id="KW-0800">Toxin</keyword>
<proteinExistence type="inferred from homology"/>
<evidence type="ECO:0000256" key="2">
    <source>
        <dbReference type="ARBA" id="ARBA00022649"/>
    </source>
</evidence>
<dbReference type="EC" id="3.1.-.-" evidence="8"/>
<dbReference type="InterPro" id="IPR050556">
    <property type="entry name" value="Type_II_TA_system_RNase"/>
</dbReference>
<evidence type="ECO:0000256" key="8">
    <source>
        <dbReference type="HAMAP-Rule" id="MF_00265"/>
    </source>
</evidence>
<dbReference type="InterPro" id="IPR029060">
    <property type="entry name" value="PIN-like_dom_sf"/>
</dbReference>
<dbReference type="PANTHER" id="PTHR33653">
    <property type="entry name" value="RIBONUCLEASE VAPC2"/>
    <property type="match status" value="1"/>
</dbReference>
<sequence length="145" mass="15492">MRFLIDTNVLSAGTAVRAREDVVTWMERNSADLALSVVTVSEIVSGIAKLRREGATSKAERLAAWWAAVEHLHAGRFLAFGLAEARIAGEMSDRARGNGHAPGFADVAIAATAEAHGLVVLTRNVRHFSILGVSTADPFEKLPSD</sequence>
<dbReference type="RefSeq" id="WP_288199766.1">
    <property type="nucleotide sequence ID" value="NZ_LT608334.1"/>
</dbReference>
<evidence type="ECO:0000256" key="3">
    <source>
        <dbReference type="ARBA" id="ARBA00022722"/>
    </source>
</evidence>
<comment type="function">
    <text evidence="8">Toxic component of a toxin-antitoxin (TA) system. An RNase.</text>
</comment>
<keyword evidence="2 8" id="KW-1277">Toxin-antitoxin system</keyword>
<evidence type="ECO:0000259" key="9">
    <source>
        <dbReference type="Pfam" id="PF01850"/>
    </source>
</evidence>
<accession>A0A212LAK0</accession>
<dbReference type="GO" id="GO:0004540">
    <property type="term" value="F:RNA nuclease activity"/>
    <property type="evidence" value="ECO:0007669"/>
    <property type="project" value="InterPro"/>
</dbReference>
<dbReference type="InterPro" id="IPR002716">
    <property type="entry name" value="PIN_dom"/>
</dbReference>
<feature type="binding site" evidence="8">
    <location>
        <position position="106"/>
    </location>
    <ligand>
        <name>Mg(2+)</name>
        <dbReference type="ChEBI" id="CHEBI:18420"/>
    </ligand>
</feature>
<evidence type="ECO:0000256" key="5">
    <source>
        <dbReference type="ARBA" id="ARBA00022801"/>
    </source>
</evidence>
<keyword evidence="3 8" id="KW-0540">Nuclease</keyword>
<keyword evidence="6 8" id="KW-0460">Magnesium</keyword>
<dbReference type="Gene3D" id="3.40.50.1010">
    <property type="entry name" value="5'-nuclease"/>
    <property type="match status" value="1"/>
</dbReference>
<reference evidence="10" key="1">
    <citation type="submission" date="2016-08" db="EMBL/GenBank/DDBJ databases">
        <authorList>
            <person name="Seilhamer J.J."/>
        </authorList>
    </citation>
    <scope>NUCLEOTIDE SEQUENCE</scope>
    <source>
        <strain evidence="10">86</strain>
    </source>
</reference>
<dbReference type="Pfam" id="PF01850">
    <property type="entry name" value="PIN"/>
    <property type="match status" value="1"/>
</dbReference>
<dbReference type="SUPFAM" id="SSF88723">
    <property type="entry name" value="PIN domain-like"/>
    <property type="match status" value="1"/>
</dbReference>
<protein>
    <recommendedName>
        <fullName evidence="8">Ribonuclease VapC</fullName>
        <shortName evidence="8">RNase VapC</shortName>
        <ecNumber evidence="8">3.1.-.-</ecNumber>
    </recommendedName>
    <alternativeName>
        <fullName evidence="8">Toxin VapC</fullName>
    </alternativeName>
</protein>
<dbReference type="HAMAP" id="MF_00265">
    <property type="entry name" value="VapC_Nob1"/>
    <property type="match status" value="1"/>
</dbReference>
<feature type="domain" description="PIN" evidence="9">
    <location>
        <begin position="4"/>
        <end position="126"/>
    </location>
</feature>
<gene>
    <name evidence="8 10" type="primary">vapC</name>
    <name evidence="10" type="ORF">KL86PLE_130246</name>
</gene>
<evidence type="ECO:0000256" key="6">
    <source>
        <dbReference type="ARBA" id="ARBA00022842"/>
    </source>
</evidence>
<dbReference type="GO" id="GO:0000287">
    <property type="term" value="F:magnesium ion binding"/>
    <property type="evidence" value="ECO:0007669"/>
    <property type="project" value="UniProtKB-UniRule"/>
</dbReference>
<keyword evidence="5 8" id="KW-0378">Hydrolase</keyword>
<dbReference type="InterPro" id="IPR022907">
    <property type="entry name" value="VapC_family"/>
</dbReference>
<dbReference type="PANTHER" id="PTHR33653:SF1">
    <property type="entry name" value="RIBONUCLEASE VAPC2"/>
    <property type="match status" value="1"/>
</dbReference>
<evidence type="ECO:0000313" key="10">
    <source>
        <dbReference type="EMBL" id="SCM74517.1"/>
    </source>
</evidence>
<dbReference type="CDD" id="cd18746">
    <property type="entry name" value="PIN_VapC4-5_FitB-like"/>
    <property type="match status" value="1"/>
</dbReference>
<feature type="binding site" evidence="8">
    <location>
        <position position="6"/>
    </location>
    <ligand>
        <name>Mg(2+)</name>
        <dbReference type="ChEBI" id="CHEBI:18420"/>
    </ligand>
</feature>
<evidence type="ECO:0000256" key="7">
    <source>
        <dbReference type="ARBA" id="ARBA00038093"/>
    </source>
</evidence>
<keyword evidence="4 8" id="KW-0479">Metal-binding</keyword>
<dbReference type="AlphaFoldDB" id="A0A212LAK0"/>
<comment type="similarity">
    <text evidence="7 8">Belongs to the PINc/VapC protein family.</text>
</comment>
<comment type="cofactor">
    <cofactor evidence="1 8">
        <name>Mg(2+)</name>
        <dbReference type="ChEBI" id="CHEBI:18420"/>
    </cofactor>
</comment>
<evidence type="ECO:0000256" key="1">
    <source>
        <dbReference type="ARBA" id="ARBA00001946"/>
    </source>
</evidence>
<dbReference type="GO" id="GO:0016787">
    <property type="term" value="F:hydrolase activity"/>
    <property type="evidence" value="ECO:0007669"/>
    <property type="project" value="UniProtKB-KW"/>
</dbReference>
<dbReference type="EMBL" id="FMJD01000005">
    <property type="protein sequence ID" value="SCM74517.1"/>
    <property type="molecule type" value="Genomic_DNA"/>
</dbReference>
<evidence type="ECO:0000256" key="4">
    <source>
        <dbReference type="ARBA" id="ARBA00022723"/>
    </source>
</evidence>